<dbReference type="GO" id="GO:0005730">
    <property type="term" value="C:nucleolus"/>
    <property type="evidence" value="ECO:0007669"/>
    <property type="project" value="TreeGrafter"/>
</dbReference>
<dbReference type="FunCoup" id="A8PY85">
    <property type="interactions" value="272"/>
</dbReference>
<evidence type="ECO:0000256" key="6">
    <source>
        <dbReference type="ARBA" id="ARBA00023125"/>
    </source>
</evidence>
<gene>
    <name evidence="13" type="ORF">MGL_1612</name>
</gene>
<dbReference type="GO" id="GO:0005694">
    <property type="term" value="C:chromosome"/>
    <property type="evidence" value="ECO:0007669"/>
    <property type="project" value="InterPro"/>
</dbReference>
<proteinExistence type="inferred from homology"/>
<dbReference type="PRINTS" id="PR00416">
    <property type="entry name" value="EUTPISMRASEI"/>
</dbReference>
<feature type="region of interest" description="Disordered" evidence="11">
    <location>
        <begin position="787"/>
        <end position="819"/>
    </location>
</feature>
<dbReference type="InterPro" id="IPR025834">
    <property type="entry name" value="TopoI_C_dom"/>
</dbReference>
<comment type="catalytic activity">
    <reaction evidence="1 9">
        <text>ATP-independent breakage of single-stranded DNA, followed by passage and rejoining.</text>
        <dbReference type="EC" id="5.6.2.1"/>
    </reaction>
</comment>
<dbReference type="SUPFAM" id="SSF56741">
    <property type="entry name" value="Eukaryotic DNA topoisomerase I, N-terminal DNA-binding fragment"/>
    <property type="match status" value="1"/>
</dbReference>
<evidence type="ECO:0000256" key="3">
    <source>
        <dbReference type="ARBA" id="ARBA00012891"/>
    </source>
</evidence>
<evidence type="ECO:0000313" key="14">
    <source>
        <dbReference type="Proteomes" id="UP000008837"/>
    </source>
</evidence>
<dbReference type="PANTHER" id="PTHR10290">
    <property type="entry name" value="DNA TOPOISOMERASE I"/>
    <property type="match status" value="1"/>
</dbReference>
<feature type="region of interest" description="Disordered" evidence="11">
    <location>
        <begin position="295"/>
        <end position="314"/>
    </location>
</feature>
<evidence type="ECO:0000256" key="11">
    <source>
        <dbReference type="SAM" id="MobiDB-lite"/>
    </source>
</evidence>
<keyword evidence="6 9" id="KW-0238">DNA-binding</keyword>
<dbReference type="GO" id="GO:0003917">
    <property type="term" value="F:DNA topoisomerase type I (single strand cut, ATP-independent) activity"/>
    <property type="evidence" value="ECO:0007669"/>
    <property type="project" value="UniProtKB-UniRule"/>
</dbReference>
<evidence type="ECO:0000256" key="2">
    <source>
        <dbReference type="ARBA" id="ARBA00006645"/>
    </source>
</evidence>
<feature type="compositionally biased region" description="Acidic residues" evidence="11">
    <location>
        <begin position="59"/>
        <end position="90"/>
    </location>
</feature>
<dbReference type="InParanoid" id="A8PY85"/>
<comment type="similarity">
    <text evidence="2 9">Belongs to the type IB topoisomerase family.</text>
</comment>
<evidence type="ECO:0000256" key="5">
    <source>
        <dbReference type="ARBA" id="ARBA00023029"/>
    </source>
</evidence>
<dbReference type="OMA" id="HRWKEVK"/>
<dbReference type="InterPro" id="IPR013030">
    <property type="entry name" value="DNA_topo_DNA_db_N_dom2"/>
</dbReference>
<dbReference type="GO" id="GO:0007059">
    <property type="term" value="P:chromosome segregation"/>
    <property type="evidence" value="ECO:0007669"/>
    <property type="project" value="TreeGrafter"/>
</dbReference>
<feature type="compositionally biased region" description="Basic and acidic residues" evidence="11">
    <location>
        <begin position="1"/>
        <end position="19"/>
    </location>
</feature>
<feature type="active site" description="O-(3'-phospho-DNA)-tyrosine intermediate" evidence="9">
    <location>
        <position position="768"/>
    </location>
</feature>
<organism evidence="13 14">
    <name type="scientific">Malassezia globosa (strain ATCC MYA-4612 / CBS 7966)</name>
    <name type="common">Dandruff-associated fungus</name>
    <dbReference type="NCBI Taxonomy" id="425265"/>
    <lineage>
        <taxon>Eukaryota</taxon>
        <taxon>Fungi</taxon>
        <taxon>Dikarya</taxon>
        <taxon>Basidiomycota</taxon>
        <taxon>Ustilaginomycotina</taxon>
        <taxon>Malasseziomycetes</taxon>
        <taxon>Malasseziales</taxon>
        <taxon>Malasseziaceae</taxon>
        <taxon>Malassezia</taxon>
    </lineage>
</organism>
<keyword evidence="14" id="KW-1185">Reference proteome</keyword>
<dbReference type="SUPFAM" id="SSF56349">
    <property type="entry name" value="DNA breaking-rejoining enzymes"/>
    <property type="match status" value="1"/>
</dbReference>
<dbReference type="GO" id="GO:0003677">
    <property type="term" value="F:DNA binding"/>
    <property type="evidence" value="ECO:0007669"/>
    <property type="project" value="UniProtKB-UniRule"/>
</dbReference>
<dbReference type="AlphaFoldDB" id="A8PY85"/>
<dbReference type="InterPro" id="IPR001631">
    <property type="entry name" value="TopoI"/>
</dbReference>
<dbReference type="Pfam" id="PF01028">
    <property type="entry name" value="Topoisom_I"/>
    <property type="match status" value="1"/>
</dbReference>
<evidence type="ECO:0000256" key="10">
    <source>
        <dbReference type="SAM" id="Coils"/>
    </source>
</evidence>
<dbReference type="InterPro" id="IPR008336">
    <property type="entry name" value="TopoI_DNA-bd_euk"/>
</dbReference>
<keyword evidence="5 9" id="KW-0799">Topoisomerase</keyword>
<feature type="coiled-coil region" evidence="10">
    <location>
        <begin position="696"/>
        <end position="723"/>
    </location>
</feature>
<dbReference type="EC" id="5.6.2.1" evidence="3"/>
<dbReference type="InterPro" id="IPR014711">
    <property type="entry name" value="TopoI_cat_a-hlx-sub_euk"/>
</dbReference>
<dbReference type="GeneID" id="5855736"/>
<dbReference type="InterPro" id="IPR013499">
    <property type="entry name" value="TopoI_euk"/>
</dbReference>
<keyword evidence="7 9" id="KW-0413">Isomerase</keyword>
<comment type="caution">
    <text evidence="13">The sequence shown here is derived from an EMBL/GenBank/DDBJ whole genome shotgun (WGS) entry which is preliminary data.</text>
</comment>
<dbReference type="InterPro" id="IPR014727">
    <property type="entry name" value="TopoI_cat_a/b-sub_euk"/>
</dbReference>
<accession>A8PY85</accession>
<keyword evidence="10" id="KW-0175">Coiled coil</keyword>
<evidence type="ECO:0000256" key="8">
    <source>
        <dbReference type="ARBA" id="ARBA00033297"/>
    </source>
</evidence>
<dbReference type="GO" id="GO:0006260">
    <property type="term" value="P:DNA replication"/>
    <property type="evidence" value="ECO:0007669"/>
    <property type="project" value="TreeGrafter"/>
</dbReference>
<dbReference type="PROSITE" id="PS00176">
    <property type="entry name" value="TOPO_IB_1"/>
    <property type="match status" value="1"/>
</dbReference>
<dbReference type="EMBL" id="AAYY01000004">
    <property type="protein sequence ID" value="EDP44215.1"/>
    <property type="molecule type" value="Genomic_DNA"/>
</dbReference>
<evidence type="ECO:0000313" key="13">
    <source>
        <dbReference type="EMBL" id="EDP44215.1"/>
    </source>
</evidence>
<dbReference type="InterPro" id="IPR011010">
    <property type="entry name" value="DNA_brk_join_enz"/>
</dbReference>
<dbReference type="SMART" id="SM00435">
    <property type="entry name" value="TOPEUc"/>
    <property type="match status" value="1"/>
</dbReference>
<dbReference type="KEGG" id="mgl:MGL_1612"/>
<dbReference type="Gene3D" id="2.170.11.10">
    <property type="entry name" value="DNA Topoisomerase I, domain 2"/>
    <property type="match status" value="1"/>
</dbReference>
<dbReference type="InterPro" id="IPR051062">
    <property type="entry name" value="Topoisomerase_IB"/>
</dbReference>
<dbReference type="Gene3D" id="1.10.10.41">
    <property type="entry name" value="Yeast DNA topoisomerase - domain 1"/>
    <property type="match status" value="1"/>
</dbReference>
<feature type="compositionally biased region" description="Basic and acidic residues" evidence="11">
    <location>
        <begin position="656"/>
        <end position="689"/>
    </location>
</feature>
<dbReference type="Gene3D" id="3.90.15.10">
    <property type="entry name" value="Topoisomerase I, Chain A, domain 3"/>
    <property type="match status" value="1"/>
</dbReference>
<evidence type="ECO:0000256" key="9">
    <source>
        <dbReference type="PROSITE-ProRule" id="PRU01382"/>
    </source>
</evidence>
<dbReference type="Pfam" id="PF14370">
    <property type="entry name" value="Topo_C_assoc"/>
    <property type="match status" value="1"/>
</dbReference>
<evidence type="ECO:0000256" key="1">
    <source>
        <dbReference type="ARBA" id="ARBA00000213"/>
    </source>
</evidence>
<evidence type="ECO:0000259" key="12">
    <source>
        <dbReference type="SMART" id="SM00435"/>
    </source>
</evidence>
<dbReference type="Pfam" id="PF02919">
    <property type="entry name" value="Topoisom_I_N"/>
    <property type="match status" value="1"/>
</dbReference>
<feature type="compositionally biased region" description="Basic and acidic residues" evidence="11">
    <location>
        <begin position="798"/>
        <end position="810"/>
    </location>
</feature>
<dbReference type="OrthoDB" id="47179at2759"/>
<dbReference type="InterPro" id="IPR018521">
    <property type="entry name" value="TopoIB_AS"/>
</dbReference>
<dbReference type="Proteomes" id="UP000008837">
    <property type="component" value="Unassembled WGS sequence"/>
</dbReference>
<dbReference type="GO" id="GO:0006265">
    <property type="term" value="P:DNA topological change"/>
    <property type="evidence" value="ECO:0007669"/>
    <property type="project" value="UniProtKB-UniRule"/>
</dbReference>
<name>A8PY85_MALGO</name>
<dbReference type="InterPro" id="IPR036202">
    <property type="entry name" value="TopoI_DNA-bd_euk_N_sf"/>
</dbReference>
<sequence>MADAERERDDLKRDPVKQEDDSDEDMPLSVVQSQASDSDSDVPISQQTSVRGDIHEEHDGDEDHDEGDEEDDSDDEEDEAEEEDDDEEGDAPLAGKKRKRSNRKSSSQRSKSDIEGGGEQRWTTLIHKGPKFPEPYTPLPKDVMLKYDGHPVPLPPESEEVAMFYAVKLESQHASNPIFNRNFFEDFCGYLKQYPPKDGTKIQKFEKLDFRDMYNYWMSLKVAEAERKKSMAPSMRKAELAARRAIDNEYKLCLVDGIEQKAGNVTVEPPGLFLGRGAHPKAGRVKTRIQPEQITINHSADHPPPKPPKGHSWGEVVERKDVTWLALWRENINGGFKYVFLDASSTFKTESDREKFEKARRLDTCVKQVRADVLKNLRSKDRLDQMIATIVWLIDNFSLRAGNEKGEDEAETYGVCSLRCGHATLIPPNQLNLSFLGKDSMKFEETLTITNPHVYKNITSFLKSDGHQKKGPDDPIFAAPKARGDKMTPLPPDVVNQFLGRYMKGLSAKVFRTYNASATFQGLLDETEEWLASRPTPQEREITPANLRIAYNEANRQVAILCNHQKTVNHVTLNKSLDRTKDKIFAIKYDIYKEQQKLLTFNNASELKKEYLPKDHDFAKSWNLILKRLDLDVSRIEEHEEHLIEAKKSRMTTAFERQESERRFQEEQRKAERSSKVKKEEKDNEEVKTSKGITTKAELQAELKKLDAHLKILQRERKTNKSEANSCNVPSTARRILSKYEAIKKQEAELLNKNNTSDVSLGTSKMNYIDPRITVAWLKKWDAKLQTMTPKKPAKASESNKKSSKTKTEEPPPDPATSEKMELNLQVMNIGQFFPMTLQKKFKWASFDEKGKPLPSNWSFVKDARKKMRTLGSAERK</sequence>
<dbReference type="VEuPathDB" id="FungiDB:MGL_1612"/>
<protein>
    <recommendedName>
        <fullName evidence="4">DNA topoisomerase 1</fullName>
        <ecNumber evidence="3">5.6.2.1</ecNumber>
    </recommendedName>
    <alternativeName>
        <fullName evidence="8">DNA topoisomerase I</fullName>
    </alternativeName>
</protein>
<dbReference type="InterPro" id="IPR013034">
    <property type="entry name" value="DNA_topo_DNA_db_N_dom1"/>
</dbReference>
<evidence type="ECO:0000256" key="4">
    <source>
        <dbReference type="ARBA" id="ARBA00019632"/>
    </source>
</evidence>
<dbReference type="PROSITE" id="PS52038">
    <property type="entry name" value="TOPO_IB_2"/>
    <property type="match status" value="1"/>
</dbReference>
<feature type="region of interest" description="Disordered" evidence="11">
    <location>
        <begin position="652"/>
        <end position="689"/>
    </location>
</feature>
<evidence type="ECO:0000256" key="7">
    <source>
        <dbReference type="ARBA" id="ARBA00023235"/>
    </source>
</evidence>
<dbReference type="RefSeq" id="XP_001731429.1">
    <property type="nucleotide sequence ID" value="XM_001731377.1"/>
</dbReference>
<feature type="region of interest" description="Disordered" evidence="11">
    <location>
        <begin position="1"/>
        <end position="134"/>
    </location>
</feature>
<dbReference type="InterPro" id="IPR013500">
    <property type="entry name" value="TopoI_cat_euk"/>
</dbReference>
<feature type="domain" description="DNA topoisomerase I eukaryotic-type" evidence="12">
    <location>
        <begin position="272"/>
        <end position="782"/>
    </location>
</feature>
<reference evidence="13 14" key="1">
    <citation type="journal article" date="2007" name="Proc. Natl. Acad. Sci. U.S.A.">
        <title>Dandruff-associated Malassezia genomes reveal convergent and divergent virulence traits shared with plant and human fungal pathogens.</title>
        <authorList>
            <person name="Xu J."/>
            <person name="Saunders C.W."/>
            <person name="Hu P."/>
            <person name="Grant R.A."/>
            <person name="Boekhout T."/>
            <person name="Kuramae E.E."/>
            <person name="Kronstad J.W."/>
            <person name="Deangelis Y.M."/>
            <person name="Reeder N.L."/>
            <person name="Johnstone K.R."/>
            <person name="Leland M."/>
            <person name="Fieno A.M."/>
            <person name="Begley W.M."/>
            <person name="Sun Y."/>
            <person name="Lacey M.P."/>
            <person name="Chaudhary T."/>
            <person name="Keough T."/>
            <person name="Chu L."/>
            <person name="Sears R."/>
            <person name="Yuan B."/>
            <person name="Dawson T.L.Jr."/>
        </authorList>
    </citation>
    <scope>NUCLEOTIDE SEQUENCE [LARGE SCALE GENOMIC DNA]</scope>
    <source>
        <strain evidence="14">ATCC MYA-4612 / CBS 7966</strain>
    </source>
</reference>
<dbReference type="Gene3D" id="1.10.132.10">
    <property type="match status" value="1"/>
</dbReference>
<dbReference type="PANTHER" id="PTHR10290:SF3">
    <property type="entry name" value="DNA TOPOISOMERASE 1"/>
    <property type="match status" value="1"/>
</dbReference>
<dbReference type="STRING" id="425265.A8PY85"/>